<dbReference type="HOGENOM" id="CLU_3131810_0_0_5"/>
<gene>
    <name evidence="1" type="ORF">ABI_23030</name>
</gene>
<evidence type="ECO:0000313" key="1">
    <source>
        <dbReference type="EMBL" id="EGF90891.1"/>
    </source>
</evidence>
<protein>
    <submittedName>
        <fullName evidence="1">Uncharacterized protein</fullName>
    </submittedName>
</protein>
<keyword evidence="2" id="KW-1185">Reference proteome</keyword>
<evidence type="ECO:0000313" key="2">
    <source>
        <dbReference type="Proteomes" id="UP000006512"/>
    </source>
</evidence>
<dbReference type="AlphaFoldDB" id="F4QNI3"/>
<sequence>MIPSSCYPLYPEHDRPFLIQTIGGLPNLHHVLGRDLLKILAGNAKRIRN</sequence>
<proteinExistence type="predicted"/>
<reference evidence="2" key="1">
    <citation type="submission" date="2011-03" db="EMBL/GenBank/DDBJ databases">
        <title>Draft genome sequence of Brevundimonas diminuta.</title>
        <authorList>
            <person name="Brown P.J.B."/>
            <person name="Buechlein A."/>
            <person name="Hemmerich C."/>
            <person name="Brun Y.V."/>
        </authorList>
    </citation>
    <scope>NUCLEOTIDE SEQUENCE [LARGE SCALE GENOMIC DNA]</scope>
    <source>
        <strain evidence="2">C19</strain>
    </source>
</reference>
<organism evidence="1 2">
    <name type="scientific">Asticcacaulis biprosthecium C19</name>
    <dbReference type="NCBI Taxonomy" id="715226"/>
    <lineage>
        <taxon>Bacteria</taxon>
        <taxon>Pseudomonadati</taxon>
        <taxon>Pseudomonadota</taxon>
        <taxon>Alphaproteobacteria</taxon>
        <taxon>Caulobacterales</taxon>
        <taxon>Caulobacteraceae</taxon>
        <taxon>Asticcacaulis</taxon>
    </lineage>
</organism>
<dbReference type="EMBL" id="GL883078">
    <property type="protein sequence ID" value="EGF90891.1"/>
    <property type="molecule type" value="Genomic_DNA"/>
</dbReference>
<dbReference type="Proteomes" id="UP000006512">
    <property type="component" value="Unassembled WGS sequence"/>
</dbReference>
<accession>F4QNI3</accession>
<name>F4QNI3_9CAUL</name>